<evidence type="ECO:0000256" key="3">
    <source>
        <dbReference type="ARBA" id="ARBA00022490"/>
    </source>
</evidence>
<evidence type="ECO:0000256" key="8">
    <source>
        <dbReference type="PIRSR" id="PIRSR036421-1"/>
    </source>
</evidence>
<dbReference type="InterPro" id="IPR012393">
    <property type="entry name" value="Tricorn_protease"/>
</dbReference>
<keyword evidence="6 7" id="KW-0720">Serine protease</keyword>
<feature type="active site" description="Charge relay system" evidence="8">
    <location>
        <position position="1048"/>
    </location>
</feature>
<dbReference type="Proteomes" id="UP000321080">
    <property type="component" value="Unassembled WGS sequence"/>
</dbReference>
<keyword evidence="3 7" id="KW-0963">Cytoplasm</keyword>
<evidence type="ECO:0000256" key="2">
    <source>
        <dbReference type="ARBA" id="ARBA00008524"/>
    </source>
</evidence>
<evidence type="ECO:0000259" key="11">
    <source>
        <dbReference type="Pfam" id="PF03572"/>
    </source>
</evidence>
<evidence type="ECO:0000313" key="13">
    <source>
        <dbReference type="EMBL" id="TXG35632.1"/>
    </source>
</evidence>
<reference evidence="13 14" key="1">
    <citation type="submission" date="2019-08" db="EMBL/GenBank/DDBJ databases">
        <title>Seonamhaeicola sediminis sp. nov., isolated from marine sediment.</title>
        <authorList>
            <person name="Cao W.R."/>
        </authorList>
    </citation>
    <scope>NUCLEOTIDE SEQUENCE [LARGE SCALE GENOMIC DNA]</scope>
    <source>
        <strain evidence="13 14">1505</strain>
    </source>
</reference>
<dbReference type="InterPro" id="IPR036034">
    <property type="entry name" value="PDZ_sf"/>
</dbReference>
<dbReference type="RefSeq" id="WP_147769241.1">
    <property type="nucleotide sequence ID" value="NZ_VRKQ01000016.1"/>
</dbReference>
<dbReference type="GO" id="GO:0008236">
    <property type="term" value="F:serine-type peptidase activity"/>
    <property type="evidence" value="ECO:0007669"/>
    <property type="project" value="UniProtKB-UniRule"/>
</dbReference>
<feature type="site" description="Transition state stabilizer; via amide nitrogen" evidence="9">
    <location>
        <position position="992"/>
    </location>
</feature>
<keyword evidence="5 7" id="KW-0378">Hydrolase</keyword>
<dbReference type="InterPro" id="IPR028204">
    <property type="entry name" value="Tricorn_C1"/>
</dbReference>
<proteinExistence type="inferred from homology"/>
<dbReference type="SUPFAM" id="SSF50156">
    <property type="entry name" value="PDZ domain-like"/>
    <property type="match status" value="1"/>
</dbReference>
<dbReference type="PIRSF" id="PIRSF036421">
    <property type="entry name" value="Tricorn_protease"/>
    <property type="match status" value="1"/>
</dbReference>
<feature type="domain" description="Tricorn protease C1" evidence="12">
    <location>
        <begin position="712"/>
        <end position="768"/>
    </location>
</feature>
<feature type="region of interest" description="Disordered" evidence="10">
    <location>
        <begin position="571"/>
        <end position="593"/>
    </location>
</feature>
<dbReference type="Pfam" id="PF26550">
    <property type="entry name" value="Tricorn_2nd"/>
    <property type="match status" value="1"/>
</dbReference>
<dbReference type="SUPFAM" id="SSF69304">
    <property type="entry name" value="Tricorn protease N-terminal domain"/>
    <property type="match status" value="1"/>
</dbReference>
<evidence type="ECO:0000259" key="12">
    <source>
        <dbReference type="Pfam" id="PF14684"/>
    </source>
</evidence>
<accession>A0A5C7GEZ1</accession>
<dbReference type="PANTHER" id="PTHR43253">
    <property type="entry name" value="TRICORN PROTEASE HOMOLOG 2-RELATED"/>
    <property type="match status" value="1"/>
</dbReference>
<comment type="function">
    <text evidence="7">Degrades oligopeptides.</text>
</comment>
<dbReference type="Pfam" id="PF03572">
    <property type="entry name" value="Peptidase_S41"/>
    <property type="match status" value="1"/>
</dbReference>
<dbReference type="Gene3D" id="2.120.10.30">
    <property type="entry name" value="TolB, C-terminal domain"/>
    <property type="match status" value="1"/>
</dbReference>
<dbReference type="AlphaFoldDB" id="A0A5C7GEZ1"/>
<dbReference type="OrthoDB" id="9815657at2"/>
<evidence type="ECO:0000256" key="7">
    <source>
        <dbReference type="PIRNR" id="PIRNR036421"/>
    </source>
</evidence>
<dbReference type="SUPFAM" id="SSF50993">
    <property type="entry name" value="Peptidase/esterase 'gauge' domain"/>
    <property type="match status" value="1"/>
</dbReference>
<dbReference type="InterPro" id="IPR029045">
    <property type="entry name" value="ClpP/crotonase-like_dom_sf"/>
</dbReference>
<dbReference type="Gene3D" id="2.30.42.10">
    <property type="match status" value="1"/>
</dbReference>
<feature type="active site" description="Charge relay system" evidence="8">
    <location>
        <position position="774"/>
    </location>
</feature>
<dbReference type="SUPFAM" id="SSF82171">
    <property type="entry name" value="DPP6 N-terminal domain-like"/>
    <property type="match status" value="1"/>
</dbReference>
<evidence type="ECO:0000256" key="9">
    <source>
        <dbReference type="PIRSR" id="PIRSR036421-3"/>
    </source>
</evidence>
<gene>
    <name evidence="13" type="ORF">FUA22_14090</name>
</gene>
<comment type="subcellular location">
    <subcellularLocation>
        <location evidence="1 7">Cytoplasm</location>
    </subcellularLocation>
</comment>
<dbReference type="GO" id="GO:0005737">
    <property type="term" value="C:cytoplasm"/>
    <property type="evidence" value="ECO:0007669"/>
    <property type="project" value="UniProtKB-SubCell"/>
</dbReference>
<evidence type="ECO:0000256" key="1">
    <source>
        <dbReference type="ARBA" id="ARBA00004496"/>
    </source>
</evidence>
<dbReference type="Gene3D" id="3.90.226.10">
    <property type="entry name" value="2-enoyl-CoA Hydratase, Chain A, domain 1"/>
    <property type="match status" value="1"/>
</dbReference>
<keyword evidence="4 7" id="KW-0645">Protease</keyword>
<name>A0A5C7GEZ1_9FLAO</name>
<feature type="domain" description="Tail specific protease" evidence="11">
    <location>
        <begin position="903"/>
        <end position="1058"/>
    </location>
</feature>
<dbReference type="CDD" id="cd07562">
    <property type="entry name" value="Peptidase_S41_TRI"/>
    <property type="match status" value="1"/>
</dbReference>
<dbReference type="InterPro" id="IPR011042">
    <property type="entry name" value="6-blade_b-propeller_TolB-like"/>
</dbReference>
<keyword evidence="14" id="KW-1185">Reference proteome</keyword>
<dbReference type="InterPro" id="IPR005151">
    <property type="entry name" value="Tail-specific_protease"/>
</dbReference>
<dbReference type="EMBL" id="VRKQ01000016">
    <property type="protein sequence ID" value="TXG35632.1"/>
    <property type="molecule type" value="Genomic_DNA"/>
</dbReference>
<dbReference type="GO" id="GO:0006508">
    <property type="term" value="P:proteolysis"/>
    <property type="evidence" value="ECO:0007669"/>
    <property type="project" value="UniProtKB-UniRule"/>
</dbReference>
<sequence length="1083" mass="123215">MKKILSLITLLFVLTSFSQNNPLWLRYPSISPDGNTILFNYKGDIYKVPSSGGMAVPMTLSDSYEFNPVWSHDGKQIAFASNRYGNFDVFVMSSIGGEAKRLTYHSNNEVPSDFSTDNKNILFSGLRQDLHTNVQFPSGVMAELYSVPASGGRVMLELTSPAHNATYSSDGKTIIFHDRKGYENDWRKHHTSAVTRDIWSYNLENKSYKQLSSFNGEDRNPIFDSNNIDFYYLSEETGAFNVHKSSIENPNQNEALTSFSKHPVRFLSSSDNNTLCFSFDGEIYTMAPNNAPQKVSIELNYDGRSTLEKIVPVNSNFTETHLSSNGKEVAYVFRGEIFVSNIENGSTKRITNTPYQERSVSFSPDGKSLVYAAEVNNSWGIYETSIVREDEPYFYASTLLKEKVIIQTGKEEFQPLYAPNGKEIAYLEDRTTIKVINLESKNTRTVVPAKHNYSYADGDMWFQWSPDSKWLLFQFGQEESIMQEEVGLTKASGKGEIRNLTQSGYFDFAPKWSSDGKMMTWVSTRQSAKMENGRPNEIDVFAMFFSKEAFDRFNLSKADFDLLKDIEKKEDDKGDQDKSNTSSKKKAKNKADVAKSNDTKDLIFDWNHMRDRKLRLTTHTSRISDWLLSKEGDKLYYLSRFEGKNDLWVSELRKKENKLFAKLGVGNAKMILSKDDKFILLIADGKLKKVNISDAKVKSINTKGEMVLKQSEERNYIFNHSWRQLRDKFYVEDLQGVDWAFYYDEYKKFLPHINNNYDFAEMLSEMLGEMNASHTGSGYRFNNPNGDQTSSLGILYDYSHSETGVKVAEVLIGGPMDKAASKVRAGHIIEKIDGQKLSVNLDFYQLLNRKKDKYVLLSIFDPSKNTRWEEVVKPISLGAENQMLYKRWVKSRRAEVSRLSGGKLGYVHVRGMNDPSMRVVIEDALGKHLSSDALVVDTRFNGGGNLHDILSDFLNGKKYMEIIPHGQYVGHQPRSLWVKPSIVVMGESNYSDAHLFPVAYKIKGIGKTLGMPVPGTGTFVWWETQIDPTIYFGIPMGGWRPIGEPFLENNQLEPDIKVHNEPGIMAIGRDQQIEEAVKTLLKN</sequence>
<evidence type="ECO:0000256" key="6">
    <source>
        <dbReference type="ARBA" id="ARBA00022825"/>
    </source>
</evidence>
<dbReference type="Gene3D" id="3.30.750.44">
    <property type="match status" value="1"/>
</dbReference>
<dbReference type="Gene3D" id="2.120.10.60">
    <property type="entry name" value="Tricorn protease N-terminal domain"/>
    <property type="match status" value="1"/>
</dbReference>
<dbReference type="EC" id="3.4.21.-" evidence="7"/>
<organism evidence="13 14">
    <name type="scientific">Seonamhaeicola maritimus</name>
    <dbReference type="NCBI Taxonomy" id="2591822"/>
    <lineage>
        <taxon>Bacteria</taxon>
        <taxon>Pseudomonadati</taxon>
        <taxon>Bacteroidota</taxon>
        <taxon>Flavobacteriia</taxon>
        <taxon>Flavobacteriales</taxon>
        <taxon>Flavobacteriaceae</taxon>
    </lineage>
</organism>
<comment type="similarity">
    <text evidence="2 7">Belongs to the peptidase S41B family.</text>
</comment>
<protein>
    <recommendedName>
        <fullName evidence="7">Tricorn protease homolog</fullName>
        <ecNumber evidence="7">3.4.21.-</ecNumber>
    </recommendedName>
</protein>
<feature type="active site" description="Nucleophile" evidence="8">
    <location>
        <position position="991"/>
    </location>
</feature>
<evidence type="ECO:0000256" key="4">
    <source>
        <dbReference type="ARBA" id="ARBA00022670"/>
    </source>
</evidence>
<dbReference type="PANTHER" id="PTHR43253:SF1">
    <property type="entry name" value="TRICORN PROTEASE HOMOLOG 2-RELATED"/>
    <property type="match status" value="1"/>
</dbReference>
<dbReference type="Pfam" id="PF14684">
    <property type="entry name" value="Tricorn_C1"/>
    <property type="match status" value="1"/>
</dbReference>
<dbReference type="SUPFAM" id="SSF52096">
    <property type="entry name" value="ClpP/crotonase"/>
    <property type="match status" value="1"/>
</dbReference>
<dbReference type="Pfam" id="PF26549">
    <property type="entry name" value="Tricorn_N"/>
    <property type="match status" value="1"/>
</dbReference>
<evidence type="ECO:0000256" key="5">
    <source>
        <dbReference type="ARBA" id="ARBA00022801"/>
    </source>
</evidence>
<comment type="caution">
    <text evidence="13">The sequence shown here is derived from an EMBL/GenBank/DDBJ whole genome shotgun (WGS) entry which is preliminary data.</text>
</comment>
<evidence type="ECO:0000256" key="10">
    <source>
        <dbReference type="SAM" id="MobiDB-lite"/>
    </source>
</evidence>
<evidence type="ECO:0000313" key="14">
    <source>
        <dbReference type="Proteomes" id="UP000321080"/>
    </source>
</evidence>